<evidence type="ECO:0000313" key="4">
    <source>
        <dbReference type="Proteomes" id="UP000509510"/>
    </source>
</evidence>
<dbReference type="OrthoDB" id="5338458at2759"/>
<accession>A0A7H8R684</accession>
<feature type="compositionally biased region" description="Polar residues" evidence="1">
    <location>
        <begin position="7"/>
        <end position="22"/>
    </location>
</feature>
<evidence type="ECO:0000256" key="1">
    <source>
        <dbReference type="SAM" id="MobiDB-lite"/>
    </source>
</evidence>
<evidence type="ECO:0000259" key="2">
    <source>
        <dbReference type="Pfam" id="PF11001"/>
    </source>
</evidence>
<evidence type="ECO:0000313" key="3">
    <source>
        <dbReference type="EMBL" id="QKX61085.1"/>
    </source>
</evidence>
<dbReference type="GeneID" id="55995720"/>
<sequence>MVLRPISQGTEMKGSPSNASHAQDNRPFETPRSTVVFTGDVPSFWAVIYMDNNGNVGETSNLPSNFFTEEQYQDFRNASELAGQRDQQLSMLPVSTALRVGPSRRSSRFKRRRGNVREEPLAVECIDSFDDEMDLVPLKIGDTDKVSAYYESVFKRLQQLNCRMLAKSFIKLIEPRKQVRHPYNGGRGSAPGERGDPEMTKPDWWPRDVIHKEPDHLRKELRLKLLVHIIQQLLPMGITADKLEEVANDSRRLIKPPSKVGMLDELFRVRKLEESFVRQEVDATTVIYVVDHEGAKKKEPGSDCEDEFEEEVEDSKTPPGTPHIQASHDTSPVDIFQMPPDLNFGSPDGQIQFQSSQPDIGHQCLATASTPIPAPVMTPTANQFMHHSSPFPSPTSQEQMQSIHHPIQPQMNTQSSFSAWSPAFNQSMFTPVDYTGVNRQQMGYPAYTVCPTPPAHQVPSPHTIPDVDRSQFHMMNMGSLPFRTGSLNHPNLLPRPDGAGVPQM</sequence>
<dbReference type="Pfam" id="PF11001">
    <property type="entry name" value="AFUB_07903_YDR124W_hel"/>
    <property type="match status" value="1"/>
</dbReference>
<feature type="region of interest" description="Disordered" evidence="1">
    <location>
        <begin position="295"/>
        <end position="326"/>
    </location>
</feature>
<feature type="region of interest" description="Disordered" evidence="1">
    <location>
        <begin position="1"/>
        <end position="33"/>
    </location>
</feature>
<reference evidence="4" key="1">
    <citation type="submission" date="2020-06" db="EMBL/GenBank/DDBJ databases">
        <title>A chromosome-scale genome assembly of Talaromyces rugulosus W13939.</title>
        <authorList>
            <person name="Wang B."/>
            <person name="Guo L."/>
            <person name="Ye K."/>
            <person name="Wang L."/>
        </authorList>
    </citation>
    <scope>NUCLEOTIDE SEQUENCE [LARGE SCALE GENOMIC DNA]</scope>
    <source>
        <strain evidence="4">W13939</strain>
    </source>
</reference>
<keyword evidence="4" id="KW-1185">Reference proteome</keyword>
<dbReference type="PANTHER" id="PTHR36102:SF5">
    <property type="entry name" value="YDR124W-LIKE HELICAL BUNDLE DOMAIN-CONTAINING PROTEIN"/>
    <property type="match status" value="1"/>
</dbReference>
<protein>
    <recommendedName>
        <fullName evidence="2">Subtelomeric hrmA-associated cluster protein AFUB-079030/YDR124W-like helical bundle domain-containing protein</fullName>
    </recommendedName>
</protein>
<dbReference type="Proteomes" id="UP000509510">
    <property type="component" value="Chromosome IV"/>
</dbReference>
<dbReference type="KEGG" id="trg:TRUGW13939_08231"/>
<dbReference type="EMBL" id="CP055901">
    <property type="protein sequence ID" value="QKX61085.1"/>
    <property type="molecule type" value="Genomic_DNA"/>
</dbReference>
<dbReference type="PANTHER" id="PTHR36102">
    <property type="entry name" value="CHROMOSOME 10, WHOLE GENOME SHOTGUN SEQUENCE"/>
    <property type="match status" value="1"/>
</dbReference>
<feature type="region of interest" description="Disordered" evidence="1">
    <location>
        <begin position="181"/>
        <end position="200"/>
    </location>
</feature>
<feature type="compositionally biased region" description="Acidic residues" evidence="1">
    <location>
        <begin position="302"/>
        <end position="313"/>
    </location>
</feature>
<dbReference type="AlphaFoldDB" id="A0A7H8R684"/>
<dbReference type="InterPro" id="IPR021264">
    <property type="entry name" value="AFUB_079030/YDR124W-like"/>
</dbReference>
<dbReference type="InterPro" id="IPR047092">
    <property type="entry name" value="AFUB_07903/YDR124W-like_hel"/>
</dbReference>
<dbReference type="RefSeq" id="XP_035347260.1">
    <property type="nucleotide sequence ID" value="XM_035491367.1"/>
</dbReference>
<gene>
    <name evidence="3" type="ORF">TRUGW13939_08231</name>
</gene>
<proteinExistence type="predicted"/>
<name>A0A7H8R684_TALRU</name>
<feature type="domain" description="Subtelomeric hrmA-associated cluster protein AFUB-079030/YDR124W-like helical bundle" evidence="2">
    <location>
        <begin position="139"/>
        <end position="271"/>
    </location>
</feature>
<organism evidence="3 4">
    <name type="scientific">Talaromyces rugulosus</name>
    <name type="common">Penicillium rugulosum</name>
    <dbReference type="NCBI Taxonomy" id="121627"/>
    <lineage>
        <taxon>Eukaryota</taxon>
        <taxon>Fungi</taxon>
        <taxon>Dikarya</taxon>
        <taxon>Ascomycota</taxon>
        <taxon>Pezizomycotina</taxon>
        <taxon>Eurotiomycetes</taxon>
        <taxon>Eurotiomycetidae</taxon>
        <taxon>Eurotiales</taxon>
        <taxon>Trichocomaceae</taxon>
        <taxon>Talaromyces</taxon>
        <taxon>Talaromyces sect. Islandici</taxon>
    </lineage>
</organism>